<dbReference type="Proteomes" id="UP000308891">
    <property type="component" value="Unassembled WGS sequence"/>
</dbReference>
<reference evidence="1 2" key="1">
    <citation type="submission" date="2019-04" db="EMBL/GenBank/DDBJ databases">
        <title>Crenobacter sp. nov.</title>
        <authorList>
            <person name="Shi S."/>
        </authorList>
    </citation>
    <scope>NUCLEOTIDE SEQUENCE [LARGE SCALE GENOMIC DNA]</scope>
    <source>
        <strain evidence="1 2">GY 70310</strain>
    </source>
</reference>
<evidence type="ECO:0000313" key="1">
    <source>
        <dbReference type="EMBL" id="TIC80285.1"/>
    </source>
</evidence>
<protein>
    <submittedName>
        <fullName evidence="1">Uncharacterized protein</fullName>
    </submittedName>
</protein>
<dbReference type="RefSeq" id="WP_136554526.1">
    <property type="nucleotide sequence ID" value="NZ_STGJ01000014.1"/>
</dbReference>
<comment type="caution">
    <text evidence="1">The sequence shown here is derived from an EMBL/GenBank/DDBJ whole genome shotgun (WGS) entry which is preliminary data.</text>
</comment>
<accession>A0A4T0UPM3</accession>
<organism evidence="1 2">
    <name type="scientific">Crenobacter intestini</name>
    <dbReference type="NCBI Taxonomy" id="2563443"/>
    <lineage>
        <taxon>Bacteria</taxon>
        <taxon>Pseudomonadati</taxon>
        <taxon>Pseudomonadota</taxon>
        <taxon>Betaproteobacteria</taxon>
        <taxon>Neisseriales</taxon>
        <taxon>Neisseriaceae</taxon>
        <taxon>Crenobacter</taxon>
    </lineage>
</organism>
<keyword evidence="2" id="KW-1185">Reference proteome</keyword>
<dbReference type="OrthoDB" id="307209at2"/>
<gene>
    <name evidence="1" type="ORF">E5K04_12310</name>
</gene>
<name>A0A4T0UPM3_9NEIS</name>
<dbReference type="EMBL" id="STGJ01000014">
    <property type="protein sequence ID" value="TIC80285.1"/>
    <property type="molecule type" value="Genomic_DNA"/>
</dbReference>
<dbReference type="AlphaFoldDB" id="A0A4T0UPM3"/>
<sequence length="71" mass="8060">MNQLFAYMQRKLGGIAEFALIYPANRIITNPLALFDFDAGFRLHVVPCDQKYEMLLLLEESSLLIRNAVAA</sequence>
<evidence type="ECO:0000313" key="2">
    <source>
        <dbReference type="Proteomes" id="UP000308891"/>
    </source>
</evidence>
<proteinExistence type="predicted"/>